<gene>
    <name evidence="1" type="ORF">APX70_00688</name>
</gene>
<comment type="caution">
    <text evidence="1">The sequence shown here is derived from an EMBL/GenBank/DDBJ whole genome shotgun (WGS) entry which is preliminary data.</text>
</comment>
<name>A0A3M3BG02_PSEYM</name>
<evidence type="ECO:0000313" key="2">
    <source>
        <dbReference type="Proteomes" id="UP000282378"/>
    </source>
</evidence>
<evidence type="ECO:0000313" key="1">
    <source>
        <dbReference type="EMBL" id="RMM11589.1"/>
    </source>
</evidence>
<dbReference type="AlphaFoldDB" id="A0A3M3BG02"/>
<reference evidence="1 2" key="1">
    <citation type="submission" date="2018-08" db="EMBL/GenBank/DDBJ databases">
        <title>Recombination of ecologically and evolutionarily significant loci maintains genetic cohesion in the Pseudomonas syringae species complex.</title>
        <authorList>
            <person name="Dillon M."/>
            <person name="Thakur S."/>
            <person name="Almeida R.N.D."/>
            <person name="Weir B.S."/>
            <person name="Guttman D.S."/>
        </authorList>
    </citation>
    <scope>NUCLEOTIDE SEQUENCE [LARGE SCALE GENOMIC DNA]</scope>
    <source>
        <strain evidence="1 2">88_10</strain>
    </source>
</reference>
<accession>A0A3M3BG02</accession>
<organism evidence="1 2">
    <name type="scientific">Pseudomonas syringae pv. maculicola</name>
    <dbReference type="NCBI Taxonomy" id="59511"/>
    <lineage>
        <taxon>Bacteria</taxon>
        <taxon>Pseudomonadati</taxon>
        <taxon>Pseudomonadota</taxon>
        <taxon>Gammaproteobacteria</taxon>
        <taxon>Pseudomonadales</taxon>
        <taxon>Pseudomonadaceae</taxon>
        <taxon>Pseudomonas</taxon>
    </lineage>
</organism>
<protein>
    <submittedName>
        <fullName evidence="1">Uncharacterized protein</fullName>
    </submittedName>
</protein>
<sequence>MGVRQLPPAYLDLTDKDLPILSSDAGYLIGEKTVSSELVESVLSRQFDTKHANYSSHSSAKIATGSKVY</sequence>
<dbReference type="EMBL" id="RBNL01000027">
    <property type="protein sequence ID" value="RMM11589.1"/>
    <property type="molecule type" value="Genomic_DNA"/>
</dbReference>
<proteinExistence type="predicted"/>
<dbReference type="Proteomes" id="UP000282378">
    <property type="component" value="Unassembled WGS sequence"/>
</dbReference>